<protein>
    <submittedName>
        <fullName evidence="2">Carbon monoxide dehydrogenase subunit G</fullName>
    </submittedName>
</protein>
<gene>
    <name evidence="2" type="ORF">JF888_13615</name>
</gene>
<reference evidence="2 3" key="1">
    <citation type="submission" date="2020-10" db="EMBL/GenBank/DDBJ databases">
        <title>Ca. Dormibacterota MAGs.</title>
        <authorList>
            <person name="Montgomery K."/>
        </authorList>
    </citation>
    <scope>NUCLEOTIDE SEQUENCE [LARGE SCALE GENOMIC DNA]</scope>
    <source>
        <strain evidence="2">SC8811_S16_3</strain>
    </source>
</reference>
<dbReference type="Proteomes" id="UP000620075">
    <property type="component" value="Unassembled WGS sequence"/>
</dbReference>
<feature type="transmembrane region" description="Helical" evidence="1">
    <location>
        <begin position="184"/>
        <end position="202"/>
    </location>
</feature>
<comment type="caution">
    <text evidence="2">The sequence shown here is derived from an EMBL/GenBank/DDBJ whole genome shotgun (WGS) entry which is preliminary data.</text>
</comment>
<organism evidence="2 3">
    <name type="scientific">Candidatus Dormiibacter inghamiae</name>
    <dbReference type="NCBI Taxonomy" id="3127013"/>
    <lineage>
        <taxon>Bacteria</taxon>
        <taxon>Bacillati</taxon>
        <taxon>Candidatus Dormiibacterota</taxon>
        <taxon>Candidatus Dormibacteria</taxon>
        <taxon>Candidatus Dormibacterales</taxon>
        <taxon>Candidatus Dormibacteraceae</taxon>
        <taxon>Candidatus Dormiibacter</taxon>
    </lineage>
</organism>
<evidence type="ECO:0000256" key="1">
    <source>
        <dbReference type="SAM" id="Phobius"/>
    </source>
</evidence>
<accession>A0A934KGC3</accession>
<proteinExistence type="predicted"/>
<keyword evidence="1" id="KW-0812">Transmembrane</keyword>
<dbReference type="SUPFAM" id="SSF55961">
    <property type="entry name" value="Bet v1-like"/>
    <property type="match status" value="1"/>
</dbReference>
<dbReference type="EMBL" id="JAEKNQ010000054">
    <property type="protein sequence ID" value="MBJ7604210.1"/>
    <property type="molecule type" value="Genomic_DNA"/>
</dbReference>
<dbReference type="InterPro" id="IPR023393">
    <property type="entry name" value="START-like_dom_sf"/>
</dbReference>
<keyword evidence="1" id="KW-0472">Membrane</keyword>
<dbReference type="RefSeq" id="WP_338181462.1">
    <property type="nucleotide sequence ID" value="NZ_JAEKNQ010000054.1"/>
</dbReference>
<dbReference type="PANTHER" id="PTHR38588:SF1">
    <property type="entry name" value="BLL0334 PROTEIN"/>
    <property type="match status" value="1"/>
</dbReference>
<evidence type="ECO:0000313" key="3">
    <source>
        <dbReference type="Proteomes" id="UP000620075"/>
    </source>
</evidence>
<dbReference type="AlphaFoldDB" id="A0A934KGC3"/>
<sequence>MKVTGDHSFSAERNRVWAALQDPQTLASTLPGVKSLEVTAPDRYAITAAVGVGAVKGTYSGTFAAEDKVEPEACVLRGSGRGSGGNVEVVVSVRLAERDGGGTFLTYDADATVTGALAGVGQRMVVAASRRTSDQFFSALDRVLTEGPAEQPTDIAAASSRGVPASAGTFFRPPAAGTDSTRSLLIGLGTGFLLALIGVAVGRRLERGSS</sequence>
<dbReference type="Gene3D" id="3.30.530.20">
    <property type="match status" value="1"/>
</dbReference>
<dbReference type="PANTHER" id="PTHR38588">
    <property type="entry name" value="BLL0334 PROTEIN"/>
    <property type="match status" value="1"/>
</dbReference>
<keyword evidence="1" id="KW-1133">Transmembrane helix</keyword>
<dbReference type="Pfam" id="PF06240">
    <property type="entry name" value="COXG"/>
    <property type="match status" value="1"/>
</dbReference>
<dbReference type="CDD" id="cd05018">
    <property type="entry name" value="CoxG"/>
    <property type="match status" value="1"/>
</dbReference>
<dbReference type="InterPro" id="IPR010419">
    <property type="entry name" value="CO_DH_gsu"/>
</dbReference>
<evidence type="ECO:0000313" key="2">
    <source>
        <dbReference type="EMBL" id="MBJ7604210.1"/>
    </source>
</evidence>
<name>A0A934KGC3_9BACT</name>